<protein>
    <submittedName>
        <fullName evidence="2">VWFA domain-containing protein</fullName>
    </submittedName>
</protein>
<accession>A0AC34GP92</accession>
<name>A0AC34GP92_9BILA</name>
<dbReference type="WBParaSite" id="ES5_v2.g6164.t1">
    <property type="protein sequence ID" value="ES5_v2.g6164.t1"/>
    <property type="gene ID" value="ES5_v2.g6164"/>
</dbReference>
<dbReference type="Proteomes" id="UP000887579">
    <property type="component" value="Unplaced"/>
</dbReference>
<proteinExistence type="predicted"/>
<evidence type="ECO:0000313" key="1">
    <source>
        <dbReference type="Proteomes" id="UP000887579"/>
    </source>
</evidence>
<evidence type="ECO:0000313" key="2">
    <source>
        <dbReference type="WBParaSite" id="ES5_v2.g6164.t1"/>
    </source>
</evidence>
<reference evidence="2" key="1">
    <citation type="submission" date="2022-11" db="UniProtKB">
        <authorList>
            <consortium name="WormBaseParasite"/>
        </authorList>
    </citation>
    <scope>IDENTIFICATION</scope>
</reference>
<sequence length="3400" mass="366594">MLDTSIKIGQANFDIIKNYIATNIAQRLPLGAPVFDRAGDRTNVGIVGFSDASVNIMSYYEISDLDSVREAISDITLANAETNPAKALTVMNKFGSTKVDNTNVMMVLASGTQKDLNDTATALSDFQFQTFSFVALGAAGNLSLSVFDGFQNVSKLQNTNYTLSPDQTDQLLHNLNPSNVTAVPPTIPPPPPGPTCQKDIAILIDQSVAVGTIDDFNRQIDFLAKSLIPTWNISSITIETLGMLYSQLGTHLLPSKAFNYNKTDDFVADLNSVKDRDPNGFSDIYAGLYSLQSHLTNRRPNFTFTTILITYSGQFDYVATVAEANNIDGDIIVIAVNADPTNLYYLSGTVIETNLFYDGNIIQQINAALCAAPVPPSPLPTMPPTSTSTIPSTPSPADYYPCRSNIVFALDASQSNGDMEFKQMQLLVTKNIVATNWTQFERVGLISYADQSSCTYEYGTFGAKTDFDNTVNNNITRFANNNSITFGIGTLIHTFSGVPLDYQNTVFFTSTSDTDDVARASTNSHIIDQRGALIIVAIYPASKQELLPLVDDPSKIIEFNPILNIDYDTYARDILKLFYCGPPTTSSSATPVTGTTVTGPTRHGVSIYTLQTVTPSMSTTQSSIPSSTTMGSSSSPTTTSVTLTYVPTTVTSTQTTPPPPTVSTSTTTTTPAGPTSSSSPTTPGTIPSTTPSTPYIPCQSWISFGVDDSNKLSNADFKTQLNFISSAVGALNYPQRIQAIGMYNQAATWNSGLTIPQIQNAVTQQFTQSGPYSLRSQFASLETSLLSIQPISYPVGALILISDTSDSALQGADQFIPKFANITITFVLLGNNVDASKLAKYSNNTISWSNLSNPQPDNWNNVYGPAYGCSNVTTLPPTSPTPPTTTTPQTSPTLPQSSSTPSVTSPTTPTSMPVSSTTTKSSPQTTSQSSSTTTGPTSTVTGTTISPYIPCQSWIHFGIDDSTVLDNSSFTKQLNFISSAIGNITHPERIEVVGMFNQPATWNSGLTIPQIQNAVTTMQQVGPYSLRKQFEAVLTNLGDAQTNNIPVGALIFISDTSNSALQGADQLLPQLTNVRITFVLLGPNADQSKLTQFSANFISWKDLSQPQPDNWGTVYGPAYGCIGGTSTIGPTSTIISTSTSASPSTSTQTSPTPNPTISNTNPPSTVQSSTASAQTTTSGTTSAVPYVPCQSWISFGVDDSNNLDNTEFMTQLNFVSTAIGALNHPERIQAIGMFSQPATWNSGLSIPQIQNAVTQQFTQAGPYSLRSQFGALINNLQNIQVNNVPVGALIFISDTSDPALQGAIDLLPSLTNVRITFVILGQNVDQNKLLQFSSDFVFWRDLLVPQPDNWNNLSAPAYGSDNSNKLTAPQFQAQLNFTKSILNNITHPERIRYGIYYESQGNIVYDWNDGNSQQGLQQAVDNTTQRNLPPGLTRAMRLLVANENPNRTTPDSTLIFAQLNFVSSAIGALNHPERIQAIGMFSQPATWNSGLSIPQIQNAVTQQFTQAGPYSLRSQFGALINNLQNIQVNNVPVGALIFISDTSDPALQGAIDLLPSLKNVRITFVLLGPNVDPTKLLQFSSNFIYWQDLSLPQPNNWNNLSAAAYGCTSGSSTTSGSTVSQTATQTLQLTSTAQSSSPSSSTEPTSQTLPLITSTSSMTQTSTTASPTTNNVTQTTGSTPSASEYFPCQTQRNFAKTILSQVNHYERVRYGAYYEGNGNMTYQFNSTNDQQSLMEAIDNTVQTSLPPSLTGAMRSLSNNAYQNQTIHDSTLIFVTDTTNAIQIQSAVRLYDSLLKGRVKLTFILAGMKTNASQLQGFDDAIFFNWQNMSKSEPDGWDISQAFRCTALSSTTAGNTVTASSTQAPSTTFSTQGSSSPSSSQTATPSVTLTSLQPTSLQTSASTPSSYIPCQSWISFGIDDSINLTSTQFTNQLNFISNTIGSFNHFERIAAVGAYQQPVPWNSGLSLQQIQSAINNTFQAGPYNLARQFDAILTNLANTQTNNVPVGALIFISDTSDAALQGAIQRLPQLANIRLTFVLLGNNVDSTKLTQFSNNFITWSDLSQPQPDNWNNLSSPAYGCVTGTSTQPQTSPSTMTISSTLPTTTVTRGGVTMHTSQTVAAQSTIPSTQSSASPTSPSTTTSSIVPSSASPISNTQPSPTTPSSYIPCQSWISFGIDDSNTFDTNSFTTQLNFVSSAIGVLNHPERIAAVGMFSQPATWNSGLTIQQIQSAVTAMFQGGPYSLARQFDAILTNLDNIQINIVPIGALIFISDTSNAALQGAIQRLPQLATANVKITFILLGMNNVDATKLTQFSTNILNWTDLSQPQPSGWNYDVAAAAYGCTSSTASTVTKVTMTSPTSVSPSRAGITTQTTQVITVQTSPSSSVPQTIPSSTSSMSPTVSTGPTTTPTPGSYYPCQNWITVLADDSNELTSAQFQAQLNFTKTILGQVTRPERIRYGAYNELRGNLLYPWDPNNSQQGLQQSIDNTTQTTSSTNVLKAIQLLVADENQNRTTPDSTLIFVTDTSNSIQIQQAVNRYNADLKPIGIKLTFILAGSNTNANALSGFDDAIIYNWQNIGFFSKPDGWNLATAFRCNVSPVTQSSPSSVPPTSASASSVSPTIVQSSTPASPPGSTSTGTGTTVTTPEPYHPCQSWISFSYDDSSALQNNDFKTQMTFISTVIGSINYPNRLRVQGAFTDVASFNSGLSILRMQNEINSTEQTAISYSLLQQFAGIVNNLNYTVGTNWPIGAMVFISDTSDGAIRNAMRIFPTLTSFNVQLTFVILGSNADATKLTNFTSNFIYWSDLSNPQPDNWGNKYYDAYGCNGVVTQQPPSTISTAAPSTVQSSTLPSTTTTSSAAASSTTSNIATTVQSTTSATTSMNQPSSTAPSSSTLVPYLPCQSWISFSYDDSVFLNNIDFKTQMSFISSAIGNINYPDRLRVAGAFTNVASWNSHQTIAQMQNEINNTQQTAISYSLLQEFASLLTDIESNNLNTTSLPIGSLIFISDTSNSALANANIFFNQIPSSVRITFVLLGDADSSKLTNFTSNFIYWPDLSQPQPANWNNSYFNAYGCGTAKWCIKTHSCGGPIACPTGFPTAQRDPFKCPTPVTTAKGYRYTDKLGRSLYSLNLAVNNKDPKACLQNSRPDIKLIKRYEVECDQARNTCAGMLAVSDEAKSIYVVYRGSSFDKQLFQEFVQGIAAQLGAWEKFVNGTGVMTYFYNGFQNLFLEGGMKKDLIDLHKKHEGYRIWLTGRSLGGSLASMTALYLADSALFPTNKIRLVTFGEPRTGNYLFAKAIENNLKFRYRVVNKNDIVTNIPASMDPDNLLLSVASAEKQPYFYRYLVHYEFGMARGASFKICENSEDHNCRPIALAADMNDHLTYFNVKAEDYLASGCQRALIL</sequence>
<organism evidence="1 2">
    <name type="scientific">Panagrolaimus sp. ES5</name>
    <dbReference type="NCBI Taxonomy" id="591445"/>
    <lineage>
        <taxon>Eukaryota</taxon>
        <taxon>Metazoa</taxon>
        <taxon>Ecdysozoa</taxon>
        <taxon>Nematoda</taxon>
        <taxon>Chromadorea</taxon>
        <taxon>Rhabditida</taxon>
        <taxon>Tylenchina</taxon>
        <taxon>Panagrolaimomorpha</taxon>
        <taxon>Panagrolaimoidea</taxon>
        <taxon>Panagrolaimidae</taxon>
        <taxon>Panagrolaimus</taxon>
    </lineage>
</organism>